<feature type="compositionally biased region" description="Basic and acidic residues" evidence="1">
    <location>
        <begin position="42"/>
        <end position="63"/>
    </location>
</feature>
<evidence type="ECO:0000313" key="3">
    <source>
        <dbReference type="Proteomes" id="UP000324222"/>
    </source>
</evidence>
<proteinExistence type="predicted"/>
<dbReference type="Proteomes" id="UP000324222">
    <property type="component" value="Unassembled WGS sequence"/>
</dbReference>
<feature type="region of interest" description="Disordered" evidence="1">
    <location>
        <begin position="42"/>
        <end position="89"/>
    </location>
</feature>
<dbReference type="EMBL" id="VSRR010128094">
    <property type="protein sequence ID" value="MPD01664.1"/>
    <property type="molecule type" value="Genomic_DNA"/>
</dbReference>
<evidence type="ECO:0000313" key="2">
    <source>
        <dbReference type="EMBL" id="MPD01664.1"/>
    </source>
</evidence>
<keyword evidence="3" id="KW-1185">Reference proteome</keyword>
<accession>A0A5B7K535</accession>
<comment type="caution">
    <text evidence="2">The sequence shown here is derived from an EMBL/GenBank/DDBJ whole genome shotgun (WGS) entry which is preliminary data.</text>
</comment>
<feature type="compositionally biased region" description="Polar residues" evidence="1">
    <location>
        <begin position="74"/>
        <end position="89"/>
    </location>
</feature>
<dbReference type="AlphaFoldDB" id="A0A5B7K535"/>
<organism evidence="2 3">
    <name type="scientific">Portunus trituberculatus</name>
    <name type="common">Swimming crab</name>
    <name type="synonym">Neptunus trituberculatus</name>
    <dbReference type="NCBI Taxonomy" id="210409"/>
    <lineage>
        <taxon>Eukaryota</taxon>
        <taxon>Metazoa</taxon>
        <taxon>Ecdysozoa</taxon>
        <taxon>Arthropoda</taxon>
        <taxon>Crustacea</taxon>
        <taxon>Multicrustacea</taxon>
        <taxon>Malacostraca</taxon>
        <taxon>Eumalacostraca</taxon>
        <taxon>Eucarida</taxon>
        <taxon>Decapoda</taxon>
        <taxon>Pleocyemata</taxon>
        <taxon>Brachyura</taxon>
        <taxon>Eubrachyura</taxon>
        <taxon>Portunoidea</taxon>
        <taxon>Portunidae</taxon>
        <taxon>Portuninae</taxon>
        <taxon>Portunus</taxon>
    </lineage>
</organism>
<name>A0A5B7K535_PORTR</name>
<reference evidence="2 3" key="1">
    <citation type="submission" date="2019-05" db="EMBL/GenBank/DDBJ databases">
        <title>Another draft genome of Portunus trituberculatus and its Hox gene families provides insights of decapod evolution.</title>
        <authorList>
            <person name="Jeong J.-H."/>
            <person name="Song I."/>
            <person name="Kim S."/>
            <person name="Choi T."/>
            <person name="Kim D."/>
            <person name="Ryu S."/>
            <person name="Kim W."/>
        </authorList>
    </citation>
    <scope>NUCLEOTIDE SEQUENCE [LARGE SCALE GENOMIC DNA]</scope>
    <source>
        <tissue evidence="2">Muscle</tissue>
    </source>
</reference>
<protein>
    <submittedName>
        <fullName evidence="2">Uncharacterized protein</fullName>
    </submittedName>
</protein>
<gene>
    <name evidence="2" type="ORF">E2C01_097202</name>
</gene>
<sequence>MDTSHLSFHAKTCVDRRTVAIKGIPVFADWFNNIVIYAMRSSEQKQDRKAGRGERLGDGEAGRGRQGGSDTRKSTNQLTKSNIRSAWFS</sequence>
<evidence type="ECO:0000256" key="1">
    <source>
        <dbReference type="SAM" id="MobiDB-lite"/>
    </source>
</evidence>